<dbReference type="PROSITE" id="PS50297">
    <property type="entry name" value="ANK_REP_REGION"/>
    <property type="match status" value="3"/>
</dbReference>
<sequence length="341" mass="36279">MQQHCPFNLTQHQTRSNALCLGSERAYCQIDGSSIADGVNSLANDANDASLNMREGEAAGGDASFRRWPASAASGDPSQVRDALLTLPPTVDLNCRDSSGRTVVHVAADSGSVEALMVLEQRGADLHQLNTDCENGLHLASHVGNDEVAAFFLDRSVCPEGQNRADSATPGLSRGHLTILRLLLLGSRRASPNSRDRRHQRTPLVIAASEIVSESLGIEVARVLLRAGARPDIPDSEGWGPLRHAIQRQHQAMAMLLISAGAPLDQLDSSERDSPLHAASRLGQLPVVQALCAYGCRVDAVNVQGLTPLHQTARAGHLEVVRCLLLAGANPQLASQEGLLP</sequence>
<evidence type="ECO:0000256" key="3">
    <source>
        <dbReference type="PROSITE-ProRule" id="PRU00023"/>
    </source>
</evidence>
<keyword evidence="4" id="KW-1185">Reference proteome</keyword>
<evidence type="ECO:0000256" key="2">
    <source>
        <dbReference type="ARBA" id="ARBA00023043"/>
    </source>
</evidence>
<reference evidence="5" key="1">
    <citation type="submission" date="2016-11" db="UniProtKB">
        <authorList>
            <consortium name="WormBaseParasite"/>
        </authorList>
    </citation>
    <scope>IDENTIFICATION</scope>
</reference>
<feature type="repeat" description="ANK" evidence="3">
    <location>
        <begin position="271"/>
        <end position="303"/>
    </location>
</feature>
<dbReference type="Pfam" id="PF12796">
    <property type="entry name" value="Ank_2"/>
    <property type="match status" value="1"/>
</dbReference>
<dbReference type="PANTHER" id="PTHR24201:SF16">
    <property type="entry name" value="ANKYRIN-1-LIKE-RELATED"/>
    <property type="match status" value="1"/>
</dbReference>
<dbReference type="Gene3D" id="1.25.40.20">
    <property type="entry name" value="Ankyrin repeat-containing domain"/>
    <property type="match status" value="2"/>
</dbReference>
<evidence type="ECO:0000256" key="1">
    <source>
        <dbReference type="ARBA" id="ARBA00022737"/>
    </source>
</evidence>
<dbReference type="SUPFAM" id="SSF48403">
    <property type="entry name" value="Ankyrin repeat"/>
    <property type="match status" value="1"/>
</dbReference>
<proteinExistence type="predicted"/>
<evidence type="ECO:0000313" key="4">
    <source>
        <dbReference type="Proteomes" id="UP000095280"/>
    </source>
</evidence>
<accession>A0A1I8JR76</accession>
<keyword evidence="1" id="KW-0677">Repeat</keyword>
<dbReference type="InterPro" id="IPR036770">
    <property type="entry name" value="Ankyrin_rpt-contain_sf"/>
</dbReference>
<evidence type="ECO:0000313" key="5">
    <source>
        <dbReference type="WBParaSite" id="snap_masked-unitig_41049-processed-gene-0.0-mRNA-1"/>
    </source>
</evidence>
<dbReference type="WBParaSite" id="snap_masked-unitig_41049-processed-gene-0.0-mRNA-1">
    <property type="protein sequence ID" value="snap_masked-unitig_41049-processed-gene-0.0-mRNA-1"/>
    <property type="gene ID" value="snap_masked-unitig_41049-processed-gene-0.0"/>
</dbReference>
<feature type="repeat" description="ANK" evidence="3">
    <location>
        <begin position="99"/>
        <end position="131"/>
    </location>
</feature>
<feature type="repeat" description="ANK" evidence="3">
    <location>
        <begin position="237"/>
        <end position="269"/>
    </location>
</feature>
<dbReference type="InterPro" id="IPR002110">
    <property type="entry name" value="Ankyrin_rpt"/>
</dbReference>
<dbReference type="SMART" id="SM00248">
    <property type="entry name" value="ANK"/>
    <property type="match status" value="6"/>
</dbReference>
<protein>
    <submittedName>
        <fullName evidence="5">ANK_REP_REGION domain-containing protein</fullName>
    </submittedName>
</protein>
<feature type="repeat" description="ANK" evidence="3">
    <location>
        <begin position="304"/>
        <end position="336"/>
    </location>
</feature>
<organism evidence="4 5">
    <name type="scientific">Macrostomum lignano</name>
    <dbReference type="NCBI Taxonomy" id="282301"/>
    <lineage>
        <taxon>Eukaryota</taxon>
        <taxon>Metazoa</taxon>
        <taxon>Spiralia</taxon>
        <taxon>Lophotrochozoa</taxon>
        <taxon>Platyhelminthes</taxon>
        <taxon>Rhabditophora</taxon>
        <taxon>Macrostomorpha</taxon>
        <taxon>Macrostomida</taxon>
        <taxon>Macrostomidae</taxon>
        <taxon>Macrostomum</taxon>
    </lineage>
</organism>
<dbReference type="AlphaFoldDB" id="A0A1I8JR76"/>
<name>A0A1I8JR76_9PLAT</name>
<dbReference type="Proteomes" id="UP000095280">
    <property type="component" value="Unplaced"/>
</dbReference>
<dbReference type="PROSITE" id="PS50088">
    <property type="entry name" value="ANK_REPEAT"/>
    <property type="match status" value="4"/>
</dbReference>
<dbReference type="PANTHER" id="PTHR24201">
    <property type="entry name" value="ANK_REP_REGION DOMAIN-CONTAINING PROTEIN"/>
    <property type="match status" value="1"/>
</dbReference>
<dbReference type="InterPro" id="IPR050776">
    <property type="entry name" value="Ank_Repeat/CDKN_Inhibitor"/>
</dbReference>
<dbReference type="GO" id="GO:0005634">
    <property type="term" value="C:nucleus"/>
    <property type="evidence" value="ECO:0007669"/>
    <property type="project" value="TreeGrafter"/>
</dbReference>
<keyword evidence="2 3" id="KW-0040">ANK repeat</keyword>